<gene>
    <name evidence="2" type="ORF">ANANG_G00135770</name>
</gene>
<dbReference type="PANTHER" id="PTHR13520:SF0">
    <property type="entry name" value="RAD50-INTERACTING PROTEIN 1"/>
    <property type="match status" value="1"/>
</dbReference>
<evidence type="ECO:0000313" key="3">
    <source>
        <dbReference type="Proteomes" id="UP001044222"/>
    </source>
</evidence>
<proteinExistence type="predicted"/>
<sequence length="83" mass="9400">MTRNLFPLFGHYCKRPENFFKHVKEACIILSLNIGSALLLRDVLQRAEEEEESVTPDPQRPSPESALNELGCTVWPPAMSRSS</sequence>
<dbReference type="GO" id="GO:0060628">
    <property type="term" value="P:regulation of ER to Golgi vesicle-mediated transport"/>
    <property type="evidence" value="ECO:0007669"/>
    <property type="project" value="TreeGrafter"/>
</dbReference>
<dbReference type="InterPro" id="IPR007528">
    <property type="entry name" value="RINT1_Tip20"/>
</dbReference>
<dbReference type="PROSITE" id="PS51386">
    <property type="entry name" value="RINT1_TIP20"/>
    <property type="match status" value="1"/>
</dbReference>
<dbReference type="Proteomes" id="UP001044222">
    <property type="component" value="Chromosome 7"/>
</dbReference>
<feature type="region of interest" description="Disordered" evidence="1">
    <location>
        <begin position="48"/>
        <end position="70"/>
    </location>
</feature>
<dbReference type="GO" id="GO:0006890">
    <property type="term" value="P:retrograde vesicle-mediated transport, Golgi to endoplasmic reticulum"/>
    <property type="evidence" value="ECO:0007669"/>
    <property type="project" value="InterPro"/>
</dbReference>
<dbReference type="PANTHER" id="PTHR13520">
    <property type="entry name" value="RAD50-INTERACTING PROTEIN 1 RINT-1"/>
    <property type="match status" value="1"/>
</dbReference>
<dbReference type="AlphaFoldDB" id="A0A9D3MA00"/>
<name>A0A9D3MA00_ANGAN</name>
<evidence type="ECO:0000256" key="1">
    <source>
        <dbReference type="SAM" id="MobiDB-lite"/>
    </source>
</evidence>
<dbReference type="Pfam" id="PF04437">
    <property type="entry name" value="RINT1_TIP1"/>
    <property type="match status" value="1"/>
</dbReference>
<keyword evidence="3" id="KW-1185">Reference proteome</keyword>
<dbReference type="EMBL" id="JAFIRN010000007">
    <property type="protein sequence ID" value="KAG5845149.1"/>
    <property type="molecule type" value="Genomic_DNA"/>
</dbReference>
<evidence type="ECO:0000313" key="2">
    <source>
        <dbReference type="EMBL" id="KAG5845149.1"/>
    </source>
</evidence>
<dbReference type="GO" id="GO:0006888">
    <property type="term" value="P:endoplasmic reticulum to Golgi vesicle-mediated transport"/>
    <property type="evidence" value="ECO:0007669"/>
    <property type="project" value="InterPro"/>
</dbReference>
<accession>A0A9D3MA00</accession>
<organism evidence="2 3">
    <name type="scientific">Anguilla anguilla</name>
    <name type="common">European freshwater eel</name>
    <name type="synonym">Muraena anguilla</name>
    <dbReference type="NCBI Taxonomy" id="7936"/>
    <lineage>
        <taxon>Eukaryota</taxon>
        <taxon>Metazoa</taxon>
        <taxon>Chordata</taxon>
        <taxon>Craniata</taxon>
        <taxon>Vertebrata</taxon>
        <taxon>Euteleostomi</taxon>
        <taxon>Actinopterygii</taxon>
        <taxon>Neopterygii</taxon>
        <taxon>Teleostei</taxon>
        <taxon>Anguilliformes</taxon>
        <taxon>Anguillidae</taxon>
        <taxon>Anguilla</taxon>
    </lineage>
</organism>
<dbReference type="GO" id="GO:0070939">
    <property type="term" value="C:Dsl1/NZR complex"/>
    <property type="evidence" value="ECO:0007669"/>
    <property type="project" value="InterPro"/>
</dbReference>
<reference evidence="2" key="1">
    <citation type="submission" date="2021-01" db="EMBL/GenBank/DDBJ databases">
        <title>A chromosome-scale assembly of European eel, Anguilla anguilla.</title>
        <authorList>
            <person name="Henkel C."/>
            <person name="Jong-Raadsen S.A."/>
            <person name="Dufour S."/>
            <person name="Weltzien F.-A."/>
            <person name="Palstra A.P."/>
            <person name="Pelster B."/>
            <person name="Spaink H.P."/>
            <person name="Van Den Thillart G.E."/>
            <person name="Jansen H."/>
            <person name="Zahm M."/>
            <person name="Klopp C."/>
            <person name="Cedric C."/>
            <person name="Louis A."/>
            <person name="Berthelot C."/>
            <person name="Parey E."/>
            <person name="Roest Crollius H."/>
            <person name="Montfort J."/>
            <person name="Robinson-Rechavi M."/>
            <person name="Bucao C."/>
            <person name="Bouchez O."/>
            <person name="Gislard M."/>
            <person name="Lluch J."/>
            <person name="Milhes M."/>
            <person name="Lampietro C."/>
            <person name="Lopez Roques C."/>
            <person name="Donnadieu C."/>
            <person name="Braasch I."/>
            <person name="Desvignes T."/>
            <person name="Postlethwait J."/>
            <person name="Bobe J."/>
            <person name="Guiguen Y."/>
            <person name="Dirks R."/>
        </authorList>
    </citation>
    <scope>NUCLEOTIDE SEQUENCE</scope>
    <source>
        <strain evidence="2">Tag_6206</strain>
        <tissue evidence="2">Liver</tissue>
    </source>
</reference>
<protein>
    <submittedName>
        <fullName evidence="2">Uncharacterized protein</fullName>
    </submittedName>
</protein>
<comment type="caution">
    <text evidence="2">The sequence shown here is derived from an EMBL/GenBank/DDBJ whole genome shotgun (WGS) entry which is preliminary data.</text>
</comment>